<evidence type="ECO:0000256" key="1">
    <source>
        <dbReference type="SAM" id="SignalP"/>
    </source>
</evidence>
<gene>
    <name evidence="4" type="ORF">RCL2_002790800</name>
    <name evidence="3" type="ORF">RclHR1_00380027</name>
</gene>
<name>A0A2Z6S7Q7_9GLOM</name>
<dbReference type="PANTHER" id="PTHR10003">
    <property type="entry name" value="SUPEROXIDE DISMUTASE CU-ZN -RELATED"/>
    <property type="match status" value="1"/>
</dbReference>
<dbReference type="Gene3D" id="2.60.40.200">
    <property type="entry name" value="Superoxide dismutase, copper/zinc binding domain"/>
    <property type="match status" value="1"/>
</dbReference>
<dbReference type="Proteomes" id="UP000615446">
    <property type="component" value="Unassembled WGS sequence"/>
</dbReference>
<proteinExistence type="predicted"/>
<dbReference type="AlphaFoldDB" id="A0A2Z6S7Q7"/>
<dbReference type="GO" id="GO:0006801">
    <property type="term" value="P:superoxide metabolic process"/>
    <property type="evidence" value="ECO:0007669"/>
    <property type="project" value="InterPro"/>
</dbReference>
<dbReference type="STRING" id="94130.A0A2Z6S7Q7"/>
<protein>
    <submittedName>
        <fullName evidence="4">Cytosolic Cu/Zn superoxide dismutase</fullName>
    </submittedName>
</protein>
<organism evidence="3 5">
    <name type="scientific">Rhizophagus clarus</name>
    <dbReference type="NCBI Taxonomy" id="94130"/>
    <lineage>
        <taxon>Eukaryota</taxon>
        <taxon>Fungi</taxon>
        <taxon>Fungi incertae sedis</taxon>
        <taxon>Mucoromycota</taxon>
        <taxon>Glomeromycotina</taxon>
        <taxon>Glomeromycetes</taxon>
        <taxon>Glomerales</taxon>
        <taxon>Glomeraceae</taxon>
        <taxon>Rhizophagus</taxon>
    </lineage>
</organism>
<evidence type="ECO:0000259" key="2">
    <source>
        <dbReference type="Pfam" id="PF00080"/>
    </source>
</evidence>
<accession>A0A2Z6S7Q7</accession>
<dbReference type="EMBL" id="BLAL01000300">
    <property type="protein sequence ID" value="GET01504.1"/>
    <property type="molecule type" value="Genomic_DNA"/>
</dbReference>
<keyword evidence="5" id="KW-1185">Reference proteome</keyword>
<dbReference type="Pfam" id="PF00080">
    <property type="entry name" value="Sod_Cu"/>
    <property type="match status" value="1"/>
</dbReference>
<dbReference type="OrthoDB" id="159229at2759"/>
<dbReference type="GO" id="GO:0005507">
    <property type="term" value="F:copper ion binding"/>
    <property type="evidence" value="ECO:0007669"/>
    <property type="project" value="InterPro"/>
</dbReference>
<dbReference type="EMBL" id="BEXD01003112">
    <property type="protein sequence ID" value="GBC00259.1"/>
    <property type="molecule type" value="Genomic_DNA"/>
</dbReference>
<dbReference type="InterPro" id="IPR001424">
    <property type="entry name" value="SOD_Cu_Zn_dom"/>
</dbReference>
<comment type="caution">
    <text evidence="3">The sequence shown here is derived from an EMBL/GenBank/DDBJ whole genome shotgun (WGS) entry which is preliminary data.</text>
</comment>
<keyword evidence="1" id="KW-0732">Signal</keyword>
<dbReference type="Proteomes" id="UP000247702">
    <property type="component" value="Unassembled WGS sequence"/>
</dbReference>
<feature type="chain" id="PRO_5033340693" evidence="1">
    <location>
        <begin position="25"/>
        <end position="181"/>
    </location>
</feature>
<dbReference type="InterPro" id="IPR036423">
    <property type="entry name" value="SOD-like_Cu/Zn_dom_sf"/>
</dbReference>
<sequence>MNSMKSLFLVTLLLNTLLLAPISANVFAIAEFNHQIHGYVKFQFDGEADITVHIDSGLDLGLVYPFHIHQFAVKNNNCSSTDGHLDPTHAAVEGKLYMCDPNQPKTCEVGDLSGKYGGLIPDIHGKVHKEFYDPFVKLQGAYGVKGRSVVIHKPDLNKTRIDCANIQIVNGNQKRRLIRLK</sequence>
<feature type="domain" description="Superoxide dismutase copper/zinc binding" evidence="2">
    <location>
        <begin position="37"/>
        <end position="160"/>
    </location>
</feature>
<evidence type="ECO:0000313" key="3">
    <source>
        <dbReference type="EMBL" id="GBC00259.1"/>
    </source>
</evidence>
<evidence type="ECO:0000313" key="5">
    <source>
        <dbReference type="Proteomes" id="UP000247702"/>
    </source>
</evidence>
<feature type="signal peptide" evidence="1">
    <location>
        <begin position="1"/>
        <end position="24"/>
    </location>
</feature>
<dbReference type="SUPFAM" id="SSF49329">
    <property type="entry name" value="Cu,Zn superoxide dismutase-like"/>
    <property type="match status" value="1"/>
</dbReference>
<dbReference type="InterPro" id="IPR024134">
    <property type="entry name" value="SOD_Cu/Zn_/chaperone"/>
</dbReference>
<reference evidence="3 5" key="1">
    <citation type="submission" date="2017-11" db="EMBL/GenBank/DDBJ databases">
        <title>The genome of Rhizophagus clarus HR1 reveals common genetic basis of auxotrophy among arbuscular mycorrhizal fungi.</title>
        <authorList>
            <person name="Kobayashi Y."/>
        </authorList>
    </citation>
    <scope>NUCLEOTIDE SEQUENCE [LARGE SCALE GENOMIC DNA]</scope>
    <source>
        <strain evidence="3 5">HR1</strain>
    </source>
</reference>
<reference evidence="4" key="2">
    <citation type="submission" date="2019-10" db="EMBL/GenBank/DDBJ databases">
        <title>Conservation and host-specific expression of non-tandemly repeated heterogenous ribosome RNA gene in arbuscular mycorrhizal fungi.</title>
        <authorList>
            <person name="Maeda T."/>
            <person name="Kobayashi Y."/>
            <person name="Nakagawa T."/>
            <person name="Ezawa T."/>
            <person name="Yamaguchi K."/>
            <person name="Bino T."/>
            <person name="Nishimoto Y."/>
            <person name="Shigenobu S."/>
            <person name="Kawaguchi M."/>
        </authorList>
    </citation>
    <scope>NUCLEOTIDE SEQUENCE</scope>
    <source>
        <strain evidence="4">HR1</strain>
    </source>
</reference>
<evidence type="ECO:0000313" key="4">
    <source>
        <dbReference type="EMBL" id="GET01504.1"/>
    </source>
</evidence>